<gene>
    <name evidence="2" type="ORF">PoB_006055800</name>
</gene>
<proteinExistence type="predicted"/>
<accession>A0AAV4CQ93</accession>
<sequence>MSRGTNSRKRGRGERKEDRQFTTLYLRLVAQVTLDRAKSDIEISAVKERDHYQLPRKNPPNKIFMDHININDNYALMRPQPRKTNTENL</sequence>
<name>A0AAV4CQ93_9GAST</name>
<evidence type="ECO:0000313" key="3">
    <source>
        <dbReference type="Proteomes" id="UP000735302"/>
    </source>
</evidence>
<dbReference type="AlphaFoldDB" id="A0AAV4CQ93"/>
<dbReference type="EMBL" id="BLXT01006868">
    <property type="protein sequence ID" value="GFO34053.1"/>
    <property type="molecule type" value="Genomic_DNA"/>
</dbReference>
<evidence type="ECO:0000256" key="1">
    <source>
        <dbReference type="SAM" id="MobiDB-lite"/>
    </source>
</evidence>
<protein>
    <submittedName>
        <fullName evidence="2">Uncharacterized protein</fullName>
    </submittedName>
</protein>
<feature type="compositionally biased region" description="Basic residues" evidence="1">
    <location>
        <begin position="1"/>
        <end position="13"/>
    </location>
</feature>
<reference evidence="2 3" key="1">
    <citation type="journal article" date="2021" name="Elife">
        <title>Chloroplast acquisition without the gene transfer in kleptoplastic sea slugs, Plakobranchus ocellatus.</title>
        <authorList>
            <person name="Maeda T."/>
            <person name="Takahashi S."/>
            <person name="Yoshida T."/>
            <person name="Shimamura S."/>
            <person name="Takaki Y."/>
            <person name="Nagai Y."/>
            <person name="Toyoda A."/>
            <person name="Suzuki Y."/>
            <person name="Arimoto A."/>
            <person name="Ishii H."/>
            <person name="Satoh N."/>
            <person name="Nishiyama T."/>
            <person name="Hasebe M."/>
            <person name="Maruyama T."/>
            <person name="Minagawa J."/>
            <person name="Obokata J."/>
            <person name="Shigenobu S."/>
        </authorList>
    </citation>
    <scope>NUCLEOTIDE SEQUENCE [LARGE SCALE GENOMIC DNA]</scope>
</reference>
<comment type="caution">
    <text evidence="2">The sequence shown here is derived from an EMBL/GenBank/DDBJ whole genome shotgun (WGS) entry which is preliminary data.</text>
</comment>
<organism evidence="2 3">
    <name type="scientific">Plakobranchus ocellatus</name>
    <dbReference type="NCBI Taxonomy" id="259542"/>
    <lineage>
        <taxon>Eukaryota</taxon>
        <taxon>Metazoa</taxon>
        <taxon>Spiralia</taxon>
        <taxon>Lophotrochozoa</taxon>
        <taxon>Mollusca</taxon>
        <taxon>Gastropoda</taxon>
        <taxon>Heterobranchia</taxon>
        <taxon>Euthyneura</taxon>
        <taxon>Panpulmonata</taxon>
        <taxon>Sacoglossa</taxon>
        <taxon>Placobranchoidea</taxon>
        <taxon>Plakobranchidae</taxon>
        <taxon>Plakobranchus</taxon>
    </lineage>
</organism>
<evidence type="ECO:0000313" key="2">
    <source>
        <dbReference type="EMBL" id="GFO34053.1"/>
    </source>
</evidence>
<keyword evidence="3" id="KW-1185">Reference proteome</keyword>
<dbReference type="Proteomes" id="UP000735302">
    <property type="component" value="Unassembled WGS sequence"/>
</dbReference>
<feature type="region of interest" description="Disordered" evidence="1">
    <location>
        <begin position="1"/>
        <end position="20"/>
    </location>
</feature>